<name>A0A6I4TNG7_9SPHN</name>
<comment type="caution">
    <text evidence="1">The sequence shown here is derived from an EMBL/GenBank/DDBJ whole genome shotgun (WGS) entry which is preliminary data.</text>
</comment>
<organism evidence="1 2">
    <name type="scientific">Qipengyuania aquimaris</name>
    <dbReference type="NCBI Taxonomy" id="255984"/>
    <lineage>
        <taxon>Bacteria</taxon>
        <taxon>Pseudomonadati</taxon>
        <taxon>Pseudomonadota</taxon>
        <taxon>Alphaproteobacteria</taxon>
        <taxon>Sphingomonadales</taxon>
        <taxon>Erythrobacteraceae</taxon>
        <taxon>Qipengyuania</taxon>
    </lineage>
</organism>
<dbReference type="RefSeq" id="WP_090476753.1">
    <property type="nucleotide sequence ID" value="NZ_JAIUZK010000001.1"/>
</dbReference>
<protein>
    <submittedName>
        <fullName evidence="1">Uncharacterized protein</fullName>
    </submittedName>
</protein>
<proteinExistence type="predicted"/>
<sequence length="62" mass="6949">MKMGLLACAFGRHTVDYANMRKAGGMHVGRCRCCSTPMEEVEPHVWEKLRVKDAGLGPRNFV</sequence>
<dbReference type="EMBL" id="WTYI01000001">
    <property type="protein sequence ID" value="MXO96730.1"/>
    <property type="molecule type" value="Genomic_DNA"/>
</dbReference>
<accession>A0A6I4TNG7</accession>
<dbReference type="OrthoDB" id="7409900at2"/>
<reference evidence="1 2" key="1">
    <citation type="submission" date="2019-12" db="EMBL/GenBank/DDBJ databases">
        <title>Genomic-based taxomic classification of the family Erythrobacteraceae.</title>
        <authorList>
            <person name="Xu L."/>
        </authorList>
    </citation>
    <scope>NUCLEOTIDE SEQUENCE [LARGE SCALE GENOMIC DNA]</scope>
    <source>
        <strain evidence="1 2">JCM 12189</strain>
    </source>
</reference>
<evidence type="ECO:0000313" key="1">
    <source>
        <dbReference type="EMBL" id="MXO96730.1"/>
    </source>
</evidence>
<evidence type="ECO:0000313" key="2">
    <source>
        <dbReference type="Proteomes" id="UP000432727"/>
    </source>
</evidence>
<dbReference type="AlphaFoldDB" id="A0A6I4TNG7"/>
<keyword evidence="2" id="KW-1185">Reference proteome</keyword>
<dbReference type="Proteomes" id="UP000432727">
    <property type="component" value="Unassembled WGS sequence"/>
</dbReference>
<gene>
    <name evidence="1" type="ORF">GRI34_09920</name>
</gene>